<feature type="region of interest" description="Disordered" evidence="2">
    <location>
        <begin position="21"/>
        <end position="59"/>
    </location>
</feature>
<proteinExistence type="predicted"/>
<dbReference type="GeneID" id="92825033"/>
<feature type="domain" description="DUF5067" evidence="4">
    <location>
        <begin position="68"/>
        <end position="188"/>
    </location>
</feature>
<reference evidence="5 6" key="1">
    <citation type="submission" date="2009-02" db="EMBL/GenBank/DDBJ databases">
        <authorList>
            <person name="Fulton L."/>
            <person name="Clifton S."/>
            <person name="Fulton B."/>
            <person name="Xu J."/>
            <person name="Minx P."/>
            <person name="Pepin K.H."/>
            <person name="Johnson M."/>
            <person name="Bhonagiri V."/>
            <person name="Nash W.E."/>
            <person name="Mardis E.R."/>
            <person name="Wilson R.K."/>
        </authorList>
    </citation>
    <scope>NUCLEOTIDE SEQUENCE [LARGE SCALE GENOMIC DNA]</scope>
    <source>
        <strain evidence="5 6">ATCC 27758</strain>
    </source>
</reference>
<protein>
    <recommendedName>
        <fullName evidence="4">DUF5067 domain-containing protein</fullName>
    </recommendedName>
</protein>
<evidence type="ECO:0000256" key="3">
    <source>
        <dbReference type="SAM" id="SignalP"/>
    </source>
</evidence>
<dbReference type="HOGENOM" id="CLU_1308368_0_0_9"/>
<feature type="signal peptide" evidence="3">
    <location>
        <begin position="1"/>
        <end position="20"/>
    </location>
</feature>
<feature type="chain" id="PRO_5039174718" description="DUF5067 domain-containing protein" evidence="3">
    <location>
        <begin position="21"/>
        <end position="210"/>
    </location>
</feature>
<dbReference type="EMBL" id="ABVR01000041">
    <property type="protein sequence ID" value="EEG89642.1"/>
    <property type="molecule type" value="Genomic_DNA"/>
</dbReference>
<evidence type="ECO:0000313" key="6">
    <source>
        <dbReference type="Proteomes" id="UP000003793"/>
    </source>
</evidence>
<organism evidence="5 6">
    <name type="scientific">Coprococcus comes ATCC 27758</name>
    <dbReference type="NCBI Taxonomy" id="470146"/>
    <lineage>
        <taxon>Bacteria</taxon>
        <taxon>Bacillati</taxon>
        <taxon>Bacillota</taxon>
        <taxon>Clostridia</taxon>
        <taxon>Lachnospirales</taxon>
        <taxon>Lachnospiraceae</taxon>
        <taxon>Coprococcus</taxon>
    </lineage>
</organism>
<evidence type="ECO:0000256" key="2">
    <source>
        <dbReference type="SAM" id="MobiDB-lite"/>
    </source>
</evidence>
<sequence>MKRKIVAMMLIAMMAFNATACGSSSDKSAKADKATKETTKDKKEDSTGSEKSDDEMSQAEWVEKNASNTEDGYDIVDSIDITSSTTTLKYTGSKVIDDTGEDGTTSKKVLLYFDFTNVNDSETSAESHYNFRVYQNGIQLDQWISMNNYDFSDESFDNTMKAILSGTTVNIAVAFELQDETSPLKLRVDNSLDDNGETQLFAQQQEIQLQ</sequence>
<dbReference type="InterPro" id="IPR029050">
    <property type="entry name" value="Immunoprotect_excell_Ig-like"/>
</dbReference>
<evidence type="ECO:0000313" key="5">
    <source>
        <dbReference type="EMBL" id="EEG89642.1"/>
    </source>
</evidence>
<name>C0BC18_9FIRM</name>
<evidence type="ECO:0000259" key="4">
    <source>
        <dbReference type="Pfam" id="PF16729"/>
    </source>
</evidence>
<evidence type="ECO:0000256" key="1">
    <source>
        <dbReference type="ARBA" id="ARBA00022729"/>
    </source>
</evidence>
<comment type="caution">
    <text evidence="5">The sequence shown here is derived from an EMBL/GenBank/DDBJ whole genome shotgun (WGS) entry which is preliminary data.</text>
</comment>
<dbReference type="RefSeq" id="WP_008375353.1">
    <property type="nucleotide sequence ID" value="NZ_CP102277.1"/>
</dbReference>
<reference evidence="5 6" key="2">
    <citation type="submission" date="2009-03" db="EMBL/GenBank/DDBJ databases">
        <title>Draft genome sequence of Coprococcus comes (ATCC 27758).</title>
        <authorList>
            <person name="Sudarsanam P."/>
            <person name="Ley R."/>
            <person name="Guruge J."/>
            <person name="Turnbaugh P.J."/>
            <person name="Mahowald M."/>
            <person name="Liep D."/>
            <person name="Gordon J."/>
        </authorList>
    </citation>
    <scope>NUCLEOTIDE SEQUENCE [LARGE SCALE GENOMIC DNA]</scope>
    <source>
        <strain evidence="5 6">ATCC 27758</strain>
    </source>
</reference>
<dbReference type="Gene3D" id="2.60.40.1240">
    <property type="match status" value="1"/>
</dbReference>
<dbReference type="Pfam" id="PF16729">
    <property type="entry name" value="DUF5067"/>
    <property type="match status" value="1"/>
</dbReference>
<gene>
    <name evidence="5" type="ORF">COPCOM_02627</name>
</gene>
<keyword evidence="1 3" id="KW-0732">Signal</keyword>
<dbReference type="InterPro" id="IPR031989">
    <property type="entry name" value="DUF5067"/>
</dbReference>
<feature type="compositionally biased region" description="Basic and acidic residues" evidence="2">
    <location>
        <begin position="27"/>
        <end position="51"/>
    </location>
</feature>
<accession>C0BC18</accession>
<dbReference type="Proteomes" id="UP000003793">
    <property type="component" value="Unassembled WGS sequence"/>
</dbReference>
<dbReference type="AlphaFoldDB" id="C0BC18"/>